<dbReference type="InterPro" id="IPR000182">
    <property type="entry name" value="GNAT_dom"/>
</dbReference>
<dbReference type="Gene3D" id="1.20.59.10">
    <property type="entry name" value="Chorismate mutase"/>
    <property type="match status" value="1"/>
</dbReference>
<reference evidence="5 6" key="1">
    <citation type="submission" date="2020-03" db="EMBL/GenBank/DDBJ databases">
        <title>Nocardioides sp. nov., isolated from fish.</title>
        <authorList>
            <person name="Hyun D.-W."/>
            <person name="Bae J.-W."/>
        </authorList>
    </citation>
    <scope>NUCLEOTIDE SEQUENCE [LARGE SCALE GENOMIC DNA]</scope>
    <source>
        <strain evidence="5 6">HDW12A</strain>
    </source>
</reference>
<proteinExistence type="predicted"/>
<keyword evidence="2" id="KW-0012">Acyltransferase</keyword>
<dbReference type="PROSITE" id="PS51186">
    <property type="entry name" value="GNAT"/>
    <property type="match status" value="1"/>
</dbReference>
<dbReference type="Proteomes" id="UP000502035">
    <property type="component" value="Chromosome"/>
</dbReference>
<dbReference type="SUPFAM" id="SSF48600">
    <property type="entry name" value="Chorismate mutase II"/>
    <property type="match status" value="1"/>
</dbReference>
<dbReference type="GO" id="GO:0046417">
    <property type="term" value="P:chorismate metabolic process"/>
    <property type="evidence" value="ECO:0007669"/>
    <property type="project" value="InterPro"/>
</dbReference>
<dbReference type="Pfam" id="PF01817">
    <property type="entry name" value="CM_2"/>
    <property type="match status" value="1"/>
</dbReference>
<evidence type="ECO:0000256" key="2">
    <source>
        <dbReference type="ARBA" id="ARBA00023315"/>
    </source>
</evidence>
<evidence type="ECO:0000313" key="5">
    <source>
        <dbReference type="EMBL" id="QIK76813.1"/>
    </source>
</evidence>
<organism evidence="5 6">
    <name type="scientific">Nocardioides piscis</name>
    <dbReference type="NCBI Taxonomy" id="2714938"/>
    <lineage>
        <taxon>Bacteria</taxon>
        <taxon>Bacillati</taxon>
        <taxon>Actinomycetota</taxon>
        <taxon>Actinomycetes</taxon>
        <taxon>Propionibacteriales</taxon>
        <taxon>Nocardioidaceae</taxon>
        <taxon>Nocardioides</taxon>
    </lineage>
</organism>
<dbReference type="PANTHER" id="PTHR43800">
    <property type="entry name" value="PEPTIDYL-LYSINE N-ACETYLTRANSFERASE YJAB"/>
    <property type="match status" value="1"/>
</dbReference>
<name>A0A6G7YJ90_9ACTN</name>
<evidence type="ECO:0000259" key="4">
    <source>
        <dbReference type="PROSITE" id="PS51186"/>
    </source>
</evidence>
<keyword evidence="6" id="KW-1185">Reference proteome</keyword>
<dbReference type="GO" id="GO:0004106">
    <property type="term" value="F:chorismate mutase activity"/>
    <property type="evidence" value="ECO:0007669"/>
    <property type="project" value="InterPro"/>
</dbReference>
<dbReference type="InterPro" id="IPR016181">
    <property type="entry name" value="Acyl_CoA_acyltransferase"/>
</dbReference>
<accession>A0A6G7YJ90</accession>
<dbReference type="RefSeq" id="WP_166320497.1">
    <property type="nucleotide sequence ID" value="NZ_CP049866.1"/>
</dbReference>
<feature type="domain" description="Chorismate mutase" evidence="3">
    <location>
        <begin position="147"/>
        <end position="233"/>
    </location>
</feature>
<feature type="domain" description="N-acetyltransferase" evidence="4">
    <location>
        <begin position="5"/>
        <end position="150"/>
    </location>
</feature>
<evidence type="ECO:0000313" key="6">
    <source>
        <dbReference type="Proteomes" id="UP000502035"/>
    </source>
</evidence>
<dbReference type="SUPFAM" id="SSF55729">
    <property type="entry name" value="Acyl-CoA N-acyltransferases (Nat)"/>
    <property type="match status" value="1"/>
</dbReference>
<dbReference type="InterPro" id="IPR002701">
    <property type="entry name" value="CM_II_prokaryot"/>
</dbReference>
<keyword evidence="1 5" id="KW-0808">Transferase</keyword>
<dbReference type="PROSITE" id="PS51168">
    <property type="entry name" value="CHORISMATE_MUT_2"/>
    <property type="match status" value="1"/>
</dbReference>
<evidence type="ECO:0000256" key="1">
    <source>
        <dbReference type="ARBA" id="ARBA00022679"/>
    </source>
</evidence>
<sequence>MNADATIRLAVAGDLPTIADVYLAARATAQMPPLARPVAEVRDWVTAWDLGEDDVWVAETDARVSGFAKLTSTWLDGLYVAPDAQRSGIGSTLLEVCKSTRAGGFGLWVFESNRVARAFYAQHGLIELEHTDGHANEEGAPDVKMMWPGADPLACFRSLIDDTDLVLADVLARRVALTRAVQQHKRAAGLDRGRDAAREAQIVARMATLVPDLGEDRLARIMHLVISESLDAS</sequence>
<protein>
    <submittedName>
        <fullName evidence="5">GNAT family N-acetyltransferase</fullName>
    </submittedName>
</protein>
<dbReference type="CDD" id="cd04301">
    <property type="entry name" value="NAT_SF"/>
    <property type="match status" value="1"/>
</dbReference>
<dbReference type="InterPro" id="IPR036263">
    <property type="entry name" value="Chorismate_II_sf"/>
</dbReference>
<dbReference type="PANTHER" id="PTHR43800:SF1">
    <property type="entry name" value="PEPTIDYL-LYSINE N-ACETYLTRANSFERASE YJAB"/>
    <property type="match status" value="1"/>
</dbReference>
<evidence type="ECO:0000259" key="3">
    <source>
        <dbReference type="PROSITE" id="PS51168"/>
    </source>
</evidence>
<dbReference type="EMBL" id="CP049866">
    <property type="protein sequence ID" value="QIK76813.1"/>
    <property type="molecule type" value="Genomic_DNA"/>
</dbReference>
<gene>
    <name evidence="5" type="ORF">G7071_16650</name>
</gene>
<dbReference type="Pfam" id="PF13508">
    <property type="entry name" value="Acetyltransf_7"/>
    <property type="match status" value="1"/>
</dbReference>
<dbReference type="SMART" id="SM00830">
    <property type="entry name" value="CM_2"/>
    <property type="match status" value="1"/>
</dbReference>
<dbReference type="KEGG" id="npi:G7071_16650"/>
<dbReference type="InterPro" id="IPR036979">
    <property type="entry name" value="CM_dom_sf"/>
</dbReference>
<dbReference type="AlphaFoldDB" id="A0A6G7YJ90"/>
<dbReference type="GO" id="GO:0016747">
    <property type="term" value="F:acyltransferase activity, transferring groups other than amino-acyl groups"/>
    <property type="evidence" value="ECO:0007669"/>
    <property type="project" value="InterPro"/>
</dbReference>
<dbReference type="Gene3D" id="3.40.630.30">
    <property type="match status" value="1"/>
</dbReference>